<comment type="subcellular location">
    <subcellularLocation>
        <location evidence="1">Nucleus</location>
    </subcellularLocation>
</comment>
<organism evidence="5">
    <name type="scientific">Anopheles triannulatus</name>
    <dbReference type="NCBI Taxonomy" id="58253"/>
    <lineage>
        <taxon>Eukaryota</taxon>
        <taxon>Metazoa</taxon>
        <taxon>Ecdysozoa</taxon>
        <taxon>Arthropoda</taxon>
        <taxon>Hexapoda</taxon>
        <taxon>Insecta</taxon>
        <taxon>Pterygota</taxon>
        <taxon>Neoptera</taxon>
        <taxon>Endopterygota</taxon>
        <taxon>Diptera</taxon>
        <taxon>Nematocera</taxon>
        <taxon>Culicoidea</taxon>
        <taxon>Culicidae</taxon>
        <taxon>Anophelinae</taxon>
        <taxon>Anopheles</taxon>
    </lineage>
</organism>
<dbReference type="FunFam" id="1.10.20.10:FF:000074">
    <property type="entry name" value="dr1-associated corepressor"/>
    <property type="match status" value="1"/>
</dbReference>
<evidence type="ECO:0000259" key="4">
    <source>
        <dbReference type="Pfam" id="PF00808"/>
    </source>
</evidence>
<evidence type="ECO:0000313" key="5">
    <source>
        <dbReference type="EMBL" id="MBW44277.1"/>
    </source>
</evidence>
<dbReference type="PANTHER" id="PTHR10252:SF5">
    <property type="entry name" value="DR1-ASSOCIATED COREPRESSOR"/>
    <property type="match status" value="1"/>
</dbReference>
<dbReference type="GO" id="GO:0001046">
    <property type="term" value="F:core promoter sequence-specific DNA binding"/>
    <property type="evidence" value="ECO:0007669"/>
    <property type="project" value="TreeGrafter"/>
</dbReference>
<dbReference type="InterPro" id="IPR009072">
    <property type="entry name" value="Histone-fold"/>
</dbReference>
<evidence type="ECO:0000256" key="1">
    <source>
        <dbReference type="ARBA" id="ARBA00004123"/>
    </source>
</evidence>
<dbReference type="InterPro" id="IPR003958">
    <property type="entry name" value="CBFA_NFYB_domain"/>
</dbReference>
<dbReference type="SUPFAM" id="SSF47113">
    <property type="entry name" value="Histone-fold"/>
    <property type="match status" value="1"/>
</dbReference>
<dbReference type="GO" id="GO:0016251">
    <property type="term" value="F:RNA polymerase II general transcription initiation factor activity"/>
    <property type="evidence" value="ECO:0007669"/>
    <property type="project" value="TreeGrafter"/>
</dbReference>
<feature type="region of interest" description="Disordered" evidence="3">
    <location>
        <begin position="200"/>
        <end position="220"/>
    </location>
</feature>
<feature type="region of interest" description="Disordered" evidence="3">
    <location>
        <begin position="100"/>
        <end position="185"/>
    </location>
</feature>
<name>A0A2M4AU28_9DIPT</name>
<dbReference type="Gene3D" id="1.10.20.10">
    <property type="entry name" value="Histone, subunit A"/>
    <property type="match status" value="1"/>
</dbReference>
<feature type="compositionally biased region" description="Low complexity" evidence="3">
    <location>
        <begin position="281"/>
        <end position="299"/>
    </location>
</feature>
<dbReference type="GO" id="GO:0017054">
    <property type="term" value="C:negative cofactor 2 complex"/>
    <property type="evidence" value="ECO:0007669"/>
    <property type="project" value="TreeGrafter"/>
</dbReference>
<dbReference type="InterPro" id="IPR050568">
    <property type="entry name" value="Transcr_DNA_Rep_Reg"/>
</dbReference>
<protein>
    <submittedName>
        <fullName evidence="5">Putative class 2 transcription repressor nc2 alpha subunit drap1</fullName>
    </submittedName>
</protein>
<feature type="region of interest" description="Disordered" evidence="3">
    <location>
        <begin position="281"/>
        <end position="308"/>
    </location>
</feature>
<dbReference type="GO" id="GO:0046982">
    <property type="term" value="F:protein heterodimerization activity"/>
    <property type="evidence" value="ECO:0007669"/>
    <property type="project" value="InterPro"/>
</dbReference>
<dbReference type="AlphaFoldDB" id="A0A2M4AU28"/>
<feature type="region of interest" description="Disordered" evidence="3">
    <location>
        <begin position="324"/>
        <end position="403"/>
    </location>
</feature>
<feature type="compositionally biased region" description="Low complexity" evidence="3">
    <location>
        <begin position="156"/>
        <end position="181"/>
    </location>
</feature>
<evidence type="ECO:0000256" key="2">
    <source>
        <dbReference type="ARBA" id="ARBA00023242"/>
    </source>
</evidence>
<feature type="domain" description="Transcription factor CBF/NF-Y/archaeal histone" evidence="4">
    <location>
        <begin position="10"/>
        <end position="74"/>
    </location>
</feature>
<dbReference type="PANTHER" id="PTHR10252">
    <property type="entry name" value="HISTONE-LIKE TRANSCRIPTION FACTOR CCAAT-RELATED"/>
    <property type="match status" value="1"/>
</dbReference>
<sequence>MPSKKKKYNARFPAGRIKKIMQTDEEVGKVAQAVPVIISRTLELFVESLLTKTLKITNARNAKTLSPSHMKQCIISESRFDFLRDLVKNIPDMGINEELSGSEAGYGNDGASPASTSTSSSSNGGGGGGGTASALSYESQQQSHHHHRLGGGTGSHSGTLQRSESYSPATASSASPYATAPKRGLSQGGILNFYKEIPLEEEESDSSPPPPPPPKLTRLNSAPAATAIPYKIDILATGTGGTEADKHHSAASATPIGYKIEPVIKLDYSNLVSLSSGAATVEATSSSSSSNVVPTGSSTKAASAPQPTVKIDLSRLPMATAAASTQATTIATPKQLQHHQPVPSTIATRTTERRERQPPATGGGSNSSSQQPPAASGSSASSSSSSSPQSAPTTPIIGQSPVVVPTAPPIFAALSSAIPGMDEDYDDI</sequence>
<reference evidence="5" key="1">
    <citation type="submission" date="2018-01" db="EMBL/GenBank/DDBJ databases">
        <title>An insight into the sialome of Amazonian anophelines.</title>
        <authorList>
            <person name="Ribeiro J.M."/>
            <person name="Scarpassa V."/>
            <person name="Calvo E."/>
        </authorList>
    </citation>
    <scope>NUCLEOTIDE SEQUENCE</scope>
    <source>
        <tissue evidence="5">Salivary glands</tissue>
    </source>
</reference>
<feature type="compositionally biased region" description="Low complexity" evidence="3">
    <location>
        <begin position="110"/>
        <end position="122"/>
    </location>
</feature>
<dbReference type="CDD" id="cd22906">
    <property type="entry name" value="HFD_DRAP1"/>
    <property type="match status" value="1"/>
</dbReference>
<keyword evidence="2" id="KW-0539">Nucleus</keyword>
<accession>A0A2M4AU28</accession>
<feature type="compositionally biased region" description="Low complexity" evidence="3">
    <location>
        <begin position="366"/>
        <end position="392"/>
    </location>
</feature>
<proteinExistence type="predicted"/>
<dbReference type="EMBL" id="GGFK01010956">
    <property type="protein sequence ID" value="MBW44277.1"/>
    <property type="molecule type" value="Transcribed_RNA"/>
</dbReference>
<dbReference type="Pfam" id="PF00808">
    <property type="entry name" value="CBFD_NFYB_HMF"/>
    <property type="match status" value="1"/>
</dbReference>
<evidence type="ECO:0000256" key="3">
    <source>
        <dbReference type="SAM" id="MobiDB-lite"/>
    </source>
</evidence>